<dbReference type="Gramene" id="LPERR06G19500.1">
    <property type="protein sequence ID" value="LPERR06G19500.1"/>
    <property type="gene ID" value="LPERR06G19500"/>
</dbReference>
<keyword evidence="1" id="KW-1133">Transmembrane helix</keyword>
<dbReference type="EnsemblPlants" id="LPERR06G19500.1">
    <property type="protein sequence ID" value="LPERR06G19500.1"/>
    <property type="gene ID" value="LPERR06G19500"/>
</dbReference>
<keyword evidence="1" id="KW-0812">Transmembrane</keyword>
<reference evidence="2 3" key="1">
    <citation type="submission" date="2012-08" db="EMBL/GenBank/DDBJ databases">
        <title>Oryza genome evolution.</title>
        <authorList>
            <person name="Wing R.A."/>
        </authorList>
    </citation>
    <scope>NUCLEOTIDE SEQUENCE</scope>
</reference>
<accession>A0A0D9WSU3</accession>
<feature type="transmembrane region" description="Helical" evidence="1">
    <location>
        <begin position="15"/>
        <end position="35"/>
    </location>
</feature>
<reference evidence="3" key="2">
    <citation type="submission" date="2013-12" db="EMBL/GenBank/DDBJ databases">
        <authorList>
            <person name="Yu Y."/>
            <person name="Lee S."/>
            <person name="de Baynast K."/>
            <person name="Wissotski M."/>
            <person name="Liu L."/>
            <person name="Talag J."/>
            <person name="Goicoechea J."/>
            <person name="Angelova A."/>
            <person name="Jetty R."/>
            <person name="Kudrna D."/>
            <person name="Golser W."/>
            <person name="Rivera L."/>
            <person name="Zhang J."/>
            <person name="Wing R."/>
        </authorList>
    </citation>
    <scope>NUCLEOTIDE SEQUENCE</scope>
</reference>
<dbReference type="HOGENOM" id="CLU_1878419_0_0_1"/>
<sequence>MDHAIFLLVYSDIGWARNLVIPTELVVMVTWSGCIMMMRCCHPWSKWFLFLPHMGMLAVASMPWTTRQQVHADGGAFGSVRSTAAVDTSYAQHLDQRLKDRPFVTARPRLHHATVDPRGAKFHVIIGRRHRASTAS</sequence>
<dbReference type="AlphaFoldDB" id="A0A0D9WSU3"/>
<proteinExistence type="predicted"/>
<name>A0A0D9WSU3_9ORYZ</name>
<evidence type="ECO:0000256" key="1">
    <source>
        <dbReference type="SAM" id="Phobius"/>
    </source>
</evidence>
<keyword evidence="1" id="KW-0472">Membrane</keyword>
<evidence type="ECO:0000313" key="3">
    <source>
        <dbReference type="Proteomes" id="UP000032180"/>
    </source>
</evidence>
<organism evidence="2 3">
    <name type="scientific">Leersia perrieri</name>
    <dbReference type="NCBI Taxonomy" id="77586"/>
    <lineage>
        <taxon>Eukaryota</taxon>
        <taxon>Viridiplantae</taxon>
        <taxon>Streptophyta</taxon>
        <taxon>Embryophyta</taxon>
        <taxon>Tracheophyta</taxon>
        <taxon>Spermatophyta</taxon>
        <taxon>Magnoliopsida</taxon>
        <taxon>Liliopsida</taxon>
        <taxon>Poales</taxon>
        <taxon>Poaceae</taxon>
        <taxon>BOP clade</taxon>
        <taxon>Oryzoideae</taxon>
        <taxon>Oryzeae</taxon>
        <taxon>Oryzinae</taxon>
        <taxon>Leersia</taxon>
    </lineage>
</organism>
<reference evidence="2" key="3">
    <citation type="submission" date="2015-04" db="UniProtKB">
        <authorList>
            <consortium name="EnsemblPlants"/>
        </authorList>
    </citation>
    <scope>IDENTIFICATION</scope>
</reference>
<evidence type="ECO:0000313" key="2">
    <source>
        <dbReference type="EnsemblPlants" id="LPERR06G19500.1"/>
    </source>
</evidence>
<dbReference type="Proteomes" id="UP000032180">
    <property type="component" value="Chromosome 6"/>
</dbReference>
<keyword evidence="3" id="KW-1185">Reference proteome</keyword>
<feature type="transmembrane region" description="Helical" evidence="1">
    <location>
        <begin position="47"/>
        <end position="64"/>
    </location>
</feature>
<protein>
    <submittedName>
        <fullName evidence="2">Uncharacterized protein</fullName>
    </submittedName>
</protein>